<evidence type="ECO:0000313" key="3">
    <source>
        <dbReference type="Proteomes" id="UP001209878"/>
    </source>
</evidence>
<feature type="transmembrane region" description="Helical" evidence="1">
    <location>
        <begin position="33"/>
        <end position="57"/>
    </location>
</feature>
<gene>
    <name evidence="2" type="ORF">NP493_456g00018</name>
</gene>
<evidence type="ECO:0000256" key="1">
    <source>
        <dbReference type="SAM" id="Phobius"/>
    </source>
</evidence>
<proteinExistence type="predicted"/>
<keyword evidence="1" id="KW-0472">Membrane</keyword>
<dbReference type="EMBL" id="JAODUO010000456">
    <property type="protein sequence ID" value="KAK2180145.1"/>
    <property type="molecule type" value="Genomic_DNA"/>
</dbReference>
<keyword evidence="3" id="KW-1185">Reference proteome</keyword>
<accession>A0AAD9NRX0</accession>
<comment type="caution">
    <text evidence="2">The sequence shown here is derived from an EMBL/GenBank/DDBJ whole genome shotgun (WGS) entry which is preliminary data.</text>
</comment>
<protein>
    <submittedName>
        <fullName evidence="2">Uncharacterized protein</fullName>
    </submittedName>
</protein>
<evidence type="ECO:0000313" key="2">
    <source>
        <dbReference type="EMBL" id="KAK2180145.1"/>
    </source>
</evidence>
<organism evidence="2 3">
    <name type="scientific">Ridgeia piscesae</name>
    <name type="common">Tubeworm</name>
    <dbReference type="NCBI Taxonomy" id="27915"/>
    <lineage>
        <taxon>Eukaryota</taxon>
        <taxon>Metazoa</taxon>
        <taxon>Spiralia</taxon>
        <taxon>Lophotrochozoa</taxon>
        <taxon>Annelida</taxon>
        <taxon>Polychaeta</taxon>
        <taxon>Sedentaria</taxon>
        <taxon>Canalipalpata</taxon>
        <taxon>Sabellida</taxon>
        <taxon>Siboglinidae</taxon>
        <taxon>Ridgeia</taxon>
    </lineage>
</organism>
<dbReference type="Proteomes" id="UP001209878">
    <property type="component" value="Unassembled WGS sequence"/>
</dbReference>
<dbReference type="AlphaFoldDB" id="A0AAD9NRX0"/>
<keyword evidence="1" id="KW-0812">Transmembrane</keyword>
<reference evidence="2" key="1">
    <citation type="journal article" date="2023" name="Mol. Biol. Evol.">
        <title>Third-Generation Sequencing Reveals the Adaptive Role of the Epigenome in Three Deep-Sea Polychaetes.</title>
        <authorList>
            <person name="Perez M."/>
            <person name="Aroh O."/>
            <person name="Sun Y."/>
            <person name="Lan Y."/>
            <person name="Juniper S.K."/>
            <person name="Young C.R."/>
            <person name="Angers B."/>
            <person name="Qian P.Y."/>
        </authorList>
    </citation>
    <scope>NUCLEOTIDE SEQUENCE</scope>
    <source>
        <strain evidence="2">R07B-5</strain>
    </source>
</reference>
<keyword evidence="1" id="KW-1133">Transmembrane helix</keyword>
<sequence length="100" mass="11426">MQILALWERMAFLAYRRGIDQMTKKSQHIQAWIMYRLVLVLLLTCDSYCVWPAVALITVLMSARALHNDGNMTKTRHVSICQIAVNLDVNCILTSLAFAK</sequence>
<name>A0AAD9NRX0_RIDPI</name>